<dbReference type="EMBL" id="AFRT01000112">
    <property type="protein sequence ID" value="ELU45272.1"/>
    <property type="molecule type" value="Genomic_DNA"/>
</dbReference>
<sequence>MTDARVPAGGTFLAHGAAADVWLVDDPDSESRKVVQCVLKVIRLSLDTLNNYQDPKLYKSSVDPWICVAHVNVVRITGINEQLDLRVEYLTSGTAPQEKDGKPISQCIADPHIGFFLQIEDVLAGSDYLHSQTLQSYMAPFAWISYLSMRKVPARSESSG</sequence>
<evidence type="ECO:0000313" key="1">
    <source>
        <dbReference type="EMBL" id="ELU45272.1"/>
    </source>
</evidence>
<dbReference type="OrthoDB" id="3242927at2759"/>
<dbReference type="AlphaFoldDB" id="L8X871"/>
<dbReference type="Proteomes" id="UP000011668">
    <property type="component" value="Unassembled WGS sequence"/>
</dbReference>
<comment type="caution">
    <text evidence="1">The sequence shown here is derived from an EMBL/GenBank/DDBJ whole genome shotgun (WGS) entry which is preliminary data.</text>
</comment>
<name>L8X871_THACA</name>
<dbReference type="HOGENOM" id="CLU_1653323_0_0_1"/>
<keyword evidence="2" id="KW-1185">Reference proteome</keyword>
<evidence type="ECO:0000313" key="2">
    <source>
        <dbReference type="Proteomes" id="UP000011668"/>
    </source>
</evidence>
<organism evidence="1 2">
    <name type="scientific">Thanatephorus cucumeris (strain AG1-IA)</name>
    <name type="common">Rice sheath blight fungus</name>
    <name type="synonym">Rhizoctonia solani</name>
    <dbReference type="NCBI Taxonomy" id="983506"/>
    <lineage>
        <taxon>Eukaryota</taxon>
        <taxon>Fungi</taxon>
        <taxon>Dikarya</taxon>
        <taxon>Basidiomycota</taxon>
        <taxon>Agaricomycotina</taxon>
        <taxon>Agaricomycetes</taxon>
        <taxon>Cantharellales</taxon>
        <taxon>Ceratobasidiaceae</taxon>
        <taxon>Rhizoctonia</taxon>
        <taxon>Rhizoctonia solani AG-1</taxon>
    </lineage>
</organism>
<accession>L8X871</accession>
<gene>
    <name evidence="1" type="ORF">AG1IA_00698</name>
</gene>
<protein>
    <submittedName>
        <fullName evidence="1">Uncharacterized protein</fullName>
    </submittedName>
</protein>
<reference evidence="1 2" key="1">
    <citation type="journal article" date="2013" name="Nat. Commun.">
        <title>The evolution and pathogenic mechanisms of the rice sheath blight pathogen.</title>
        <authorList>
            <person name="Zheng A."/>
            <person name="Lin R."/>
            <person name="Xu L."/>
            <person name="Qin P."/>
            <person name="Tang C."/>
            <person name="Ai P."/>
            <person name="Zhang D."/>
            <person name="Liu Y."/>
            <person name="Sun Z."/>
            <person name="Feng H."/>
            <person name="Wang Y."/>
            <person name="Chen Y."/>
            <person name="Liang X."/>
            <person name="Fu R."/>
            <person name="Li Q."/>
            <person name="Zhang J."/>
            <person name="Yu X."/>
            <person name="Xie Z."/>
            <person name="Ding L."/>
            <person name="Guan P."/>
            <person name="Tang J."/>
            <person name="Liang Y."/>
            <person name="Wang S."/>
            <person name="Deng Q."/>
            <person name="Li S."/>
            <person name="Zhu J."/>
            <person name="Wang L."/>
            <person name="Liu H."/>
            <person name="Li P."/>
        </authorList>
    </citation>
    <scope>NUCLEOTIDE SEQUENCE [LARGE SCALE GENOMIC DNA]</scope>
    <source>
        <strain evidence="2">AG-1 IA</strain>
    </source>
</reference>
<proteinExistence type="predicted"/>